<evidence type="ECO:0000256" key="7">
    <source>
        <dbReference type="RuleBase" id="RU363032"/>
    </source>
</evidence>
<evidence type="ECO:0000256" key="3">
    <source>
        <dbReference type="ARBA" id="ARBA00022475"/>
    </source>
</evidence>
<feature type="transmembrane region" description="Helical" evidence="7">
    <location>
        <begin position="217"/>
        <end position="242"/>
    </location>
</feature>
<accession>A0A371NY48</accession>
<evidence type="ECO:0000256" key="4">
    <source>
        <dbReference type="ARBA" id="ARBA00022692"/>
    </source>
</evidence>
<evidence type="ECO:0000313" key="9">
    <source>
        <dbReference type="EMBL" id="REJ08503.1"/>
    </source>
</evidence>
<feature type="transmembrane region" description="Helical" evidence="7">
    <location>
        <begin position="171"/>
        <end position="196"/>
    </location>
</feature>
<evidence type="ECO:0000313" key="10">
    <source>
        <dbReference type="Proteomes" id="UP000262172"/>
    </source>
</evidence>
<gene>
    <name evidence="9" type="ORF">DY023_00600</name>
</gene>
<dbReference type="GO" id="GO:0005886">
    <property type="term" value="C:plasma membrane"/>
    <property type="evidence" value="ECO:0007669"/>
    <property type="project" value="UniProtKB-SubCell"/>
</dbReference>
<feature type="transmembrane region" description="Helical" evidence="7">
    <location>
        <begin position="27"/>
        <end position="56"/>
    </location>
</feature>
<dbReference type="OrthoDB" id="4319190at2"/>
<name>A0A371NY48_9MICO</name>
<dbReference type="InterPro" id="IPR000515">
    <property type="entry name" value="MetI-like"/>
</dbReference>
<dbReference type="PANTHER" id="PTHR30193">
    <property type="entry name" value="ABC TRANSPORTER PERMEASE PROTEIN"/>
    <property type="match status" value="1"/>
</dbReference>
<keyword evidence="2 7" id="KW-0813">Transport</keyword>
<comment type="similarity">
    <text evidence="7">Belongs to the binding-protein-dependent transport system permease family.</text>
</comment>
<protein>
    <submittedName>
        <fullName evidence="9">Sugar ABC transporter permease</fullName>
    </submittedName>
</protein>
<sequence length="310" mass="33458">MTSVKAPGVGRAARAGRLLPDARADRVLGLAFVAPQVLGIILLGIIPFGFVIWYSFHDWNVFLGSFDFIGLDNYVRMFTDKTVAQSLQATGIFALGLVMTNVAVALALASLLNQGLRGTVAFRSFFFSPVVVSIVAWVIIWNFLLASNGGINGALAMFGIQGPNWLAEPGWAMVSLIVVQVSKGVGMNMILFLAALQGVPSELKESARLDGASPWRTYRSITLPLISPTILMVLIITTISAFDVFAPVQLLTGGGPGNSTLVFSYYIYQTAFGQQQFGYGATLGVLLFVITLAITALQWKVRKTWVQDEV</sequence>
<dbReference type="Proteomes" id="UP000262172">
    <property type="component" value="Unassembled WGS sequence"/>
</dbReference>
<keyword evidence="6 7" id="KW-0472">Membrane</keyword>
<evidence type="ECO:0000256" key="6">
    <source>
        <dbReference type="ARBA" id="ARBA00023136"/>
    </source>
</evidence>
<dbReference type="Gene3D" id="1.10.3720.10">
    <property type="entry name" value="MetI-like"/>
    <property type="match status" value="1"/>
</dbReference>
<dbReference type="Pfam" id="PF00528">
    <property type="entry name" value="BPD_transp_1"/>
    <property type="match status" value="1"/>
</dbReference>
<dbReference type="SUPFAM" id="SSF161098">
    <property type="entry name" value="MetI-like"/>
    <property type="match status" value="1"/>
</dbReference>
<reference evidence="9 10" key="1">
    <citation type="submission" date="2018-08" db="EMBL/GenBank/DDBJ databases">
        <title>Isolation, diversity and antifungal activity of Actinobacteria from cow dung.</title>
        <authorList>
            <person name="Ling L."/>
        </authorList>
    </citation>
    <scope>NUCLEOTIDE SEQUENCE [LARGE SCALE GENOMIC DNA]</scope>
    <source>
        <strain evidence="9 10">NEAU-LLE</strain>
    </source>
</reference>
<proteinExistence type="inferred from homology"/>
<dbReference type="InterPro" id="IPR035906">
    <property type="entry name" value="MetI-like_sf"/>
</dbReference>
<evidence type="ECO:0000259" key="8">
    <source>
        <dbReference type="PROSITE" id="PS50928"/>
    </source>
</evidence>
<dbReference type="CDD" id="cd06261">
    <property type="entry name" value="TM_PBP2"/>
    <property type="match status" value="1"/>
</dbReference>
<feature type="transmembrane region" description="Helical" evidence="7">
    <location>
        <begin position="92"/>
        <end position="112"/>
    </location>
</feature>
<feature type="transmembrane region" description="Helical" evidence="7">
    <location>
        <begin position="277"/>
        <end position="297"/>
    </location>
</feature>
<comment type="subcellular location">
    <subcellularLocation>
        <location evidence="1 7">Cell membrane</location>
        <topology evidence="1 7">Multi-pass membrane protein</topology>
    </subcellularLocation>
</comment>
<dbReference type="InterPro" id="IPR051393">
    <property type="entry name" value="ABC_transporter_permease"/>
</dbReference>
<organism evidence="9 10">
    <name type="scientific">Microbacterium bovistercoris</name>
    <dbReference type="NCBI Taxonomy" id="2293570"/>
    <lineage>
        <taxon>Bacteria</taxon>
        <taxon>Bacillati</taxon>
        <taxon>Actinomycetota</taxon>
        <taxon>Actinomycetes</taxon>
        <taxon>Micrococcales</taxon>
        <taxon>Microbacteriaceae</taxon>
        <taxon>Microbacterium</taxon>
    </lineage>
</organism>
<dbReference type="EMBL" id="QUAB01000010">
    <property type="protein sequence ID" value="REJ08503.1"/>
    <property type="molecule type" value="Genomic_DNA"/>
</dbReference>
<keyword evidence="5 7" id="KW-1133">Transmembrane helix</keyword>
<evidence type="ECO:0000256" key="5">
    <source>
        <dbReference type="ARBA" id="ARBA00022989"/>
    </source>
</evidence>
<keyword evidence="10" id="KW-1185">Reference proteome</keyword>
<evidence type="ECO:0000256" key="2">
    <source>
        <dbReference type="ARBA" id="ARBA00022448"/>
    </source>
</evidence>
<feature type="transmembrane region" description="Helical" evidence="7">
    <location>
        <begin position="124"/>
        <end position="144"/>
    </location>
</feature>
<feature type="domain" description="ABC transmembrane type-1" evidence="8">
    <location>
        <begin position="87"/>
        <end position="298"/>
    </location>
</feature>
<dbReference type="PROSITE" id="PS50928">
    <property type="entry name" value="ABC_TM1"/>
    <property type="match status" value="1"/>
</dbReference>
<dbReference type="GO" id="GO:0055085">
    <property type="term" value="P:transmembrane transport"/>
    <property type="evidence" value="ECO:0007669"/>
    <property type="project" value="InterPro"/>
</dbReference>
<keyword evidence="3" id="KW-1003">Cell membrane</keyword>
<dbReference type="AlphaFoldDB" id="A0A371NY48"/>
<comment type="caution">
    <text evidence="9">The sequence shown here is derived from an EMBL/GenBank/DDBJ whole genome shotgun (WGS) entry which is preliminary data.</text>
</comment>
<keyword evidence="4 7" id="KW-0812">Transmembrane</keyword>
<dbReference type="PANTHER" id="PTHR30193:SF41">
    <property type="entry name" value="DIACETYLCHITOBIOSE UPTAKE SYSTEM PERMEASE PROTEIN NGCF"/>
    <property type="match status" value="1"/>
</dbReference>
<dbReference type="RefSeq" id="WP_116240409.1">
    <property type="nucleotide sequence ID" value="NZ_QUAB01000010.1"/>
</dbReference>
<evidence type="ECO:0000256" key="1">
    <source>
        <dbReference type="ARBA" id="ARBA00004651"/>
    </source>
</evidence>